<dbReference type="SUPFAM" id="SSF47473">
    <property type="entry name" value="EF-hand"/>
    <property type="match status" value="1"/>
</dbReference>
<feature type="compositionally biased region" description="Polar residues" evidence="7">
    <location>
        <begin position="1556"/>
        <end position="1566"/>
    </location>
</feature>
<feature type="compositionally biased region" description="Low complexity" evidence="7">
    <location>
        <begin position="47"/>
        <end position="60"/>
    </location>
</feature>
<keyword evidence="3" id="KW-0479">Metal-binding</keyword>
<dbReference type="PROSITE" id="PS50222">
    <property type="entry name" value="EF_HAND_2"/>
    <property type="match status" value="3"/>
</dbReference>
<dbReference type="Gene3D" id="1.10.238.10">
    <property type="entry name" value="EF-hand"/>
    <property type="match status" value="1"/>
</dbReference>
<dbReference type="InterPro" id="IPR028846">
    <property type="entry name" value="Recoverin"/>
</dbReference>
<feature type="domain" description="EF-hand" evidence="8">
    <location>
        <begin position="670"/>
        <end position="705"/>
    </location>
</feature>
<dbReference type="CDD" id="cd00051">
    <property type="entry name" value="EFh"/>
    <property type="match status" value="2"/>
</dbReference>
<feature type="compositionally biased region" description="Low complexity" evidence="7">
    <location>
        <begin position="1190"/>
        <end position="1199"/>
    </location>
</feature>
<accession>A0A5A8ECE5</accession>
<evidence type="ECO:0000256" key="6">
    <source>
        <dbReference type="ARBA" id="ARBA00023288"/>
    </source>
</evidence>
<keyword evidence="6" id="KW-0449">Lipoprotein</keyword>
<dbReference type="EMBL" id="VLTO01000022">
    <property type="protein sequence ID" value="KAA0174427.1"/>
    <property type="molecule type" value="Genomic_DNA"/>
</dbReference>
<dbReference type="PANTHER" id="PTHR23055">
    <property type="entry name" value="CALCIUM BINDING PROTEINS"/>
    <property type="match status" value="1"/>
</dbReference>
<dbReference type="InterPro" id="IPR011992">
    <property type="entry name" value="EF-hand-dom_pair"/>
</dbReference>
<dbReference type="Pfam" id="PF13202">
    <property type="entry name" value="EF-hand_5"/>
    <property type="match status" value="2"/>
</dbReference>
<feature type="domain" description="EF-hand" evidence="8">
    <location>
        <begin position="580"/>
        <end position="615"/>
    </location>
</feature>
<keyword evidence="5" id="KW-0106">Calcium</keyword>
<dbReference type="Proteomes" id="UP000322899">
    <property type="component" value="Unassembled WGS sequence"/>
</dbReference>
<evidence type="ECO:0000256" key="1">
    <source>
        <dbReference type="ARBA" id="ARBA00006049"/>
    </source>
</evidence>
<evidence type="ECO:0000256" key="4">
    <source>
        <dbReference type="ARBA" id="ARBA00022737"/>
    </source>
</evidence>
<dbReference type="SMART" id="SM00054">
    <property type="entry name" value="EFh"/>
    <property type="match status" value="5"/>
</dbReference>
<reference evidence="9 10" key="1">
    <citation type="submission" date="2019-07" db="EMBL/GenBank/DDBJ databases">
        <title>Genomes of Cafeteria roenbergensis.</title>
        <authorList>
            <person name="Fischer M.G."/>
            <person name="Hackl T."/>
            <person name="Roman M."/>
        </authorList>
    </citation>
    <scope>NUCLEOTIDE SEQUENCE [LARGE SCALE GENOMIC DNA]</scope>
    <source>
        <strain evidence="9 10">E4-10P</strain>
    </source>
</reference>
<feature type="region of interest" description="Disordered" evidence="7">
    <location>
        <begin position="1519"/>
        <end position="1573"/>
    </location>
</feature>
<keyword evidence="4" id="KW-0677">Repeat</keyword>
<dbReference type="OrthoDB" id="167809at2759"/>
<gene>
    <name evidence="9" type="ORF">FNF27_04024</name>
</gene>
<dbReference type="PANTHER" id="PTHR23055:SF178">
    <property type="entry name" value="NEUROCALCIN HOMOLOG"/>
    <property type="match status" value="1"/>
</dbReference>
<evidence type="ECO:0000313" key="9">
    <source>
        <dbReference type="EMBL" id="KAA0174427.1"/>
    </source>
</evidence>
<evidence type="ECO:0000256" key="3">
    <source>
        <dbReference type="ARBA" id="ARBA00022723"/>
    </source>
</evidence>
<feature type="region of interest" description="Disordered" evidence="7">
    <location>
        <begin position="1634"/>
        <end position="1711"/>
    </location>
</feature>
<sequence>MASRPADAAAQSAAHFKVLTAPGQRCDEDVLEMMHYASDSGSGGKASAGTSGNAQGLPYPDSDPLPLPDVVMRASAHPPRTELDDVTAGPLRLALLTGLSDVQPARLRDVLPGAAGETLSRESFISGVLQLLAEPGSHPPVTAAAARPALSALFDSLDVDASGGLDTAEMCAGVLLLSRAPHQARADATFALAAAWSSPLHHSRPAHGVPAAALAACLAPSMSLLLQERPSVMSRTLVTAKSADVEGAAAPSARFLARAVAAAASAGSSASGGRGDGVVALAAWRALCAKAAAAGAQLARAEAAAIGREQARFERGTAEHSAAAARLARSQEAASTGLLAAVALVKLAAQAISQPGVTLPRIPPAAPATGPKAGSQPASDAPEEIDADALPRFPGTAKARRQGSAAGQAAPYPTAASVAVPGGAPANAPGPIAMQAAASLPDAGQPPPPPYSAADEAAAPRAARRASVGSAQSGAAPPPLQAGVSSTDASGRRAALANLSANVASLAARMGLDSVPLDALSRAFALVGVPLQHSAATQRPVAPSAALPGRRDAPGKSHRVSSTQFAAAVSNAAMAAGTVADPDAVRTAFRAMDTSSDGSVSSAEVAVGVVVLSASTPSARAERIFALFDIDGDGRVSQLELTACLASLFRLAAAVDESCLGDVASGPGELAVLTAQEVMEQSDVDRDGFIDREEWRAWIAGRASGRGSSSAAAAAAAGRSAADAAAAELVALVGKGLLSAQALQVARDDGSAGASCLGLDAGPEDVDGHTALRRRPGLLRAVLGIRGATPEQVAGRVQRAAGPDGLISMDTLGPALDGLADQGPQRGLFVGASAAVEAAAAAVAGGAAPPRRYIPASSMLPAARGAVLRRVFRACSVGGGDSARGDVIAAVLAVLALAPAADRAHAATAALTASADPPGAGLAVGDLAALFSALLSLRRALLRISHPWVADSPLLDDSVSAEARLSHAQAMLRAGHRLARDLLADEGGPSLSPAALAAWMDGPGAWLTDIEDPRFLAPVPQHVLVVAAGPTSPDEAPGAAAAVAVPVPPPAAAAAAAAARQMRVAGATCRLALHAQPASSAAADDGSTPVLTDAAEEAAEAGLLSDEDEDEAAWLAAAGPSLNAAIRRYKEQCAAREELSSTEGEGSEASGNVAGAATAAAAAAAAPAARPPAHVAAAATAAAVAAAASAPGPAQPSRPGRQADASSEWAGRASAGASPRSAMAAAATVCEEGRAREAKADLRSMLVLDTMSPAQAAARLAPLLAPAVSRPLSVGELACLVSRFRGGDGTIKSMPRSATLQVGALFAALDTDGSSGLDAAELAVGITVLASGSHADKLVAATLLCEAVRTVSGGLIDQADLPVTLLRLATRLPDSVVLSPETVRTVADAALRTQAALSPALTRDCLRFVAEHGGPDGAPGAADGVDLCRAARQLLASSDPVPRPGDVGWEVAAACATVAASGTHAEFDAWLDDNDEQPTVAAFARFHATEASSTELQGLGSAAGAASSAANPGALAAALDAHTGPGRTPAADEDADSTGTANTDTAPELPSGFTPGETTASLQGSASRHAASFSPGMPAIVGVGPAHARGGSTGLIGRAADFGPGAFPAASAGRAQSLPLAEAGTLFAAPALSPAHGGAPSSSNPLPSAPPYPVPSAPPSAIASSGRHASDGSGSAFGMPAVDPATVGLGSKEWEAAPDTGAADLRGGEQR</sequence>
<feature type="region of interest" description="Disordered" evidence="7">
    <location>
        <begin position="1190"/>
        <end position="1218"/>
    </location>
</feature>
<comment type="similarity">
    <text evidence="1">Belongs to the recoverin family.</text>
</comment>
<protein>
    <recommendedName>
        <fullName evidence="8">EF-hand domain-containing protein</fullName>
    </recommendedName>
</protein>
<keyword evidence="2" id="KW-0519">Myristate</keyword>
<evidence type="ECO:0000256" key="7">
    <source>
        <dbReference type="SAM" id="MobiDB-lite"/>
    </source>
</evidence>
<feature type="region of interest" description="Disordered" evidence="7">
    <location>
        <begin position="438"/>
        <end position="487"/>
    </location>
</feature>
<dbReference type="GO" id="GO:0005509">
    <property type="term" value="F:calcium ion binding"/>
    <property type="evidence" value="ECO:0007669"/>
    <property type="project" value="InterPro"/>
</dbReference>
<dbReference type="PROSITE" id="PS00018">
    <property type="entry name" value="EF_HAND_1"/>
    <property type="match status" value="3"/>
</dbReference>
<feature type="region of interest" description="Disordered" evidence="7">
    <location>
        <begin position="357"/>
        <end position="382"/>
    </location>
</feature>
<evidence type="ECO:0000256" key="2">
    <source>
        <dbReference type="ARBA" id="ARBA00022707"/>
    </source>
</evidence>
<feature type="domain" description="EF-hand" evidence="8">
    <location>
        <begin position="616"/>
        <end position="651"/>
    </location>
</feature>
<dbReference type="InterPro" id="IPR002048">
    <property type="entry name" value="EF_hand_dom"/>
</dbReference>
<evidence type="ECO:0000313" key="10">
    <source>
        <dbReference type="Proteomes" id="UP000322899"/>
    </source>
</evidence>
<feature type="compositionally biased region" description="Pro residues" evidence="7">
    <location>
        <begin position="1647"/>
        <end position="1658"/>
    </location>
</feature>
<feature type="compositionally biased region" description="Low complexity" evidence="7">
    <location>
        <begin position="452"/>
        <end position="475"/>
    </location>
</feature>
<feature type="region of interest" description="Disordered" evidence="7">
    <location>
        <begin position="37"/>
        <end position="63"/>
    </location>
</feature>
<evidence type="ECO:0000256" key="5">
    <source>
        <dbReference type="ARBA" id="ARBA00022837"/>
    </source>
</evidence>
<evidence type="ECO:0000259" key="8">
    <source>
        <dbReference type="PROSITE" id="PS50222"/>
    </source>
</evidence>
<comment type="caution">
    <text evidence="9">The sequence shown here is derived from an EMBL/GenBank/DDBJ whole genome shotgun (WGS) entry which is preliminary data.</text>
</comment>
<name>A0A5A8ECE5_CAFRO</name>
<dbReference type="InterPro" id="IPR018247">
    <property type="entry name" value="EF_Hand_1_Ca_BS"/>
</dbReference>
<organism evidence="9 10">
    <name type="scientific">Cafeteria roenbergensis</name>
    <name type="common">Marine flagellate</name>
    <dbReference type="NCBI Taxonomy" id="33653"/>
    <lineage>
        <taxon>Eukaryota</taxon>
        <taxon>Sar</taxon>
        <taxon>Stramenopiles</taxon>
        <taxon>Bigyra</taxon>
        <taxon>Opalozoa</taxon>
        <taxon>Bicosoecida</taxon>
        <taxon>Cafeteriaceae</taxon>
        <taxon>Cafeteria</taxon>
    </lineage>
</organism>
<proteinExistence type="inferred from homology"/>